<dbReference type="InterPro" id="IPR001240">
    <property type="entry name" value="PRAI_dom"/>
</dbReference>
<gene>
    <name evidence="9" type="primary">trpF</name>
    <name evidence="11" type="ORF">H8B15_18600</name>
</gene>
<dbReference type="HAMAP" id="MF_00135">
    <property type="entry name" value="PRAI"/>
    <property type="match status" value="1"/>
</dbReference>
<evidence type="ECO:0000256" key="2">
    <source>
        <dbReference type="ARBA" id="ARBA00004664"/>
    </source>
</evidence>
<keyword evidence="12" id="KW-1185">Reference proteome</keyword>
<dbReference type="CDD" id="cd00405">
    <property type="entry name" value="PRAI"/>
    <property type="match status" value="1"/>
</dbReference>
<evidence type="ECO:0000313" key="12">
    <source>
        <dbReference type="Proteomes" id="UP000622017"/>
    </source>
</evidence>
<evidence type="ECO:0000256" key="1">
    <source>
        <dbReference type="ARBA" id="ARBA00001164"/>
    </source>
</evidence>
<dbReference type="InterPro" id="IPR013785">
    <property type="entry name" value="Aldolase_TIM"/>
</dbReference>
<evidence type="ECO:0000256" key="3">
    <source>
        <dbReference type="ARBA" id="ARBA00012572"/>
    </source>
</evidence>
<keyword evidence="8 9" id="KW-0413">Isomerase</keyword>
<keyword evidence="7 9" id="KW-0057">Aromatic amino acid biosynthesis</keyword>
<evidence type="ECO:0000256" key="6">
    <source>
        <dbReference type="ARBA" id="ARBA00022822"/>
    </source>
</evidence>
<keyword evidence="6 9" id="KW-0822">Tryptophan biosynthesis</keyword>
<dbReference type="Proteomes" id="UP000622017">
    <property type="component" value="Unassembled WGS sequence"/>
</dbReference>
<evidence type="ECO:0000256" key="4">
    <source>
        <dbReference type="ARBA" id="ARBA00022272"/>
    </source>
</evidence>
<feature type="domain" description="N-(5'phosphoribosyl) anthranilate isomerase (PRAI)" evidence="10">
    <location>
        <begin position="10"/>
        <end position="216"/>
    </location>
</feature>
<dbReference type="EMBL" id="JACSCY010000020">
    <property type="protein sequence ID" value="MBC6612938.1"/>
    <property type="molecule type" value="Genomic_DNA"/>
</dbReference>
<dbReference type="EC" id="5.3.1.24" evidence="3 9"/>
<proteinExistence type="inferred from homology"/>
<evidence type="ECO:0000256" key="8">
    <source>
        <dbReference type="ARBA" id="ARBA00023235"/>
    </source>
</evidence>
<dbReference type="InterPro" id="IPR011060">
    <property type="entry name" value="RibuloseP-bd_barrel"/>
</dbReference>
<dbReference type="PANTHER" id="PTHR42894">
    <property type="entry name" value="N-(5'-PHOSPHORIBOSYL)ANTHRANILATE ISOMERASE"/>
    <property type="match status" value="1"/>
</dbReference>
<name>A0ABR7MPE0_9BACT</name>
<reference evidence="11 12" key="1">
    <citation type="submission" date="2020-08" db="EMBL/GenBank/DDBJ databases">
        <title>Hymenobacter sp.</title>
        <authorList>
            <person name="Kim M.K."/>
        </authorList>
    </citation>
    <scope>NUCLEOTIDE SEQUENCE [LARGE SCALE GENOMIC DNA]</scope>
    <source>
        <strain evidence="11 12">BT507</strain>
    </source>
</reference>
<dbReference type="InterPro" id="IPR044643">
    <property type="entry name" value="TrpF_fam"/>
</dbReference>
<organism evidence="11 12">
    <name type="scientific">Hymenobacter citatus</name>
    <dbReference type="NCBI Taxonomy" id="2763506"/>
    <lineage>
        <taxon>Bacteria</taxon>
        <taxon>Pseudomonadati</taxon>
        <taxon>Bacteroidota</taxon>
        <taxon>Cytophagia</taxon>
        <taxon>Cytophagales</taxon>
        <taxon>Hymenobacteraceae</taxon>
        <taxon>Hymenobacter</taxon>
    </lineage>
</organism>
<evidence type="ECO:0000256" key="7">
    <source>
        <dbReference type="ARBA" id="ARBA00023141"/>
    </source>
</evidence>
<dbReference type="SUPFAM" id="SSF51366">
    <property type="entry name" value="Ribulose-phoshate binding barrel"/>
    <property type="match status" value="1"/>
</dbReference>
<dbReference type="Gene3D" id="3.20.20.70">
    <property type="entry name" value="Aldolase class I"/>
    <property type="match status" value="1"/>
</dbReference>
<evidence type="ECO:0000259" key="10">
    <source>
        <dbReference type="Pfam" id="PF00697"/>
    </source>
</evidence>
<evidence type="ECO:0000256" key="5">
    <source>
        <dbReference type="ARBA" id="ARBA00022605"/>
    </source>
</evidence>
<dbReference type="PANTHER" id="PTHR42894:SF1">
    <property type="entry name" value="N-(5'-PHOSPHORIBOSYL)ANTHRANILATE ISOMERASE"/>
    <property type="match status" value="1"/>
</dbReference>
<comment type="catalytic activity">
    <reaction evidence="1 9">
        <text>N-(5-phospho-beta-D-ribosyl)anthranilate = 1-(2-carboxyphenylamino)-1-deoxy-D-ribulose 5-phosphate</text>
        <dbReference type="Rhea" id="RHEA:21540"/>
        <dbReference type="ChEBI" id="CHEBI:18277"/>
        <dbReference type="ChEBI" id="CHEBI:58613"/>
        <dbReference type="EC" id="5.3.1.24"/>
    </reaction>
</comment>
<keyword evidence="5 9" id="KW-0028">Amino-acid biosynthesis</keyword>
<dbReference type="Pfam" id="PF00697">
    <property type="entry name" value="PRAI"/>
    <property type="match status" value="1"/>
</dbReference>
<protein>
    <recommendedName>
        <fullName evidence="4 9">N-(5'-phosphoribosyl)anthranilate isomerase</fullName>
        <shortName evidence="9">PRAI</shortName>
        <ecNumber evidence="3 9">5.3.1.24</ecNumber>
    </recommendedName>
</protein>
<evidence type="ECO:0000313" key="11">
    <source>
        <dbReference type="EMBL" id="MBC6612938.1"/>
    </source>
</evidence>
<sequence>MNPTLRPRIKICCISTRQELETAVGLGVDALGLVARMPSGPGIIPDDLVRELARRTPPSVASFLLTSETTTQAIIAHQCRTGADTLQIVDALSDGTYKDLRTALPGISLVQVIHVNGPEAFDEAKRVAPHVDGVLLDSGNPKLPVKELGGTGRVHNWDISRRIREALDIPVFLAGGLNAENVREAIETVRPFGVDVCSGVRTDGHLDSQKLHRFVDVVRQYVP</sequence>
<comment type="similarity">
    <text evidence="9">Belongs to the TrpF family.</text>
</comment>
<comment type="pathway">
    <text evidence="2 9">Amino-acid biosynthesis; L-tryptophan biosynthesis; L-tryptophan from chorismate: step 3/5.</text>
</comment>
<evidence type="ECO:0000256" key="9">
    <source>
        <dbReference type="HAMAP-Rule" id="MF_00135"/>
    </source>
</evidence>
<accession>A0ABR7MPE0</accession>
<comment type="caution">
    <text evidence="11">The sequence shown here is derived from an EMBL/GenBank/DDBJ whole genome shotgun (WGS) entry which is preliminary data.</text>
</comment>
<dbReference type="RefSeq" id="WP_187321158.1">
    <property type="nucleotide sequence ID" value="NZ_JACSCY010000020.1"/>
</dbReference>
<dbReference type="GO" id="GO:0016853">
    <property type="term" value="F:isomerase activity"/>
    <property type="evidence" value="ECO:0007669"/>
    <property type="project" value="UniProtKB-KW"/>
</dbReference>